<dbReference type="InterPro" id="IPR036388">
    <property type="entry name" value="WH-like_DNA-bd_sf"/>
</dbReference>
<dbReference type="CDD" id="cd08422">
    <property type="entry name" value="PBP2_CrgA_like"/>
    <property type="match status" value="1"/>
</dbReference>
<keyword evidence="4" id="KW-0804">Transcription</keyword>
<keyword evidence="3" id="KW-0238">DNA-binding</keyword>
<reference evidence="6 7" key="1">
    <citation type="submission" date="2018-08" db="EMBL/GenBank/DDBJ databases">
        <authorList>
            <person name="Khan S.A."/>
            <person name="Jeon C.O."/>
            <person name="Chun B.H."/>
            <person name="Jeong S.E."/>
        </authorList>
    </citation>
    <scope>NUCLEOTIDE SEQUENCE [LARGE SCALE GENOMIC DNA]</scope>
    <source>
        <strain evidence="6 7">S-16</strain>
    </source>
</reference>
<organism evidence="6 7">
    <name type="scientific">Piscinibacter terrae</name>
    <dbReference type="NCBI Taxonomy" id="2496871"/>
    <lineage>
        <taxon>Bacteria</taxon>
        <taxon>Pseudomonadati</taxon>
        <taxon>Pseudomonadota</taxon>
        <taxon>Betaproteobacteria</taxon>
        <taxon>Burkholderiales</taxon>
        <taxon>Sphaerotilaceae</taxon>
        <taxon>Piscinibacter</taxon>
    </lineage>
</organism>
<keyword evidence="7" id="KW-1185">Reference proteome</keyword>
<dbReference type="GO" id="GO:0006351">
    <property type="term" value="P:DNA-templated transcription"/>
    <property type="evidence" value="ECO:0007669"/>
    <property type="project" value="TreeGrafter"/>
</dbReference>
<dbReference type="RefSeq" id="WP_124542351.1">
    <property type="nucleotide sequence ID" value="NZ_QUSW01000006.1"/>
</dbReference>
<evidence type="ECO:0000256" key="4">
    <source>
        <dbReference type="ARBA" id="ARBA00023163"/>
    </source>
</evidence>
<dbReference type="FunFam" id="1.10.10.10:FF:000001">
    <property type="entry name" value="LysR family transcriptional regulator"/>
    <property type="match status" value="1"/>
</dbReference>
<comment type="similarity">
    <text evidence="1">Belongs to the LysR transcriptional regulatory family.</text>
</comment>
<dbReference type="Pfam" id="PF03466">
    <property type="entry name" value="LysR_substrate"/>
    <property type="match status" value="1"/>
</dbReference>
<dbReference type="EMBL" id="QUSW01000006">
    <property type="protein sequence ID" value="RQP22779.1"/>
    <property type="molecule type" value="Genomic_DNA"/>
</dbReference>
<dbReference type="PANTHER" id="PTHR30537">
    <property type="entry name" value="HTH-TYPE TRANSCRIPTIONAL REGULATOR"/>
    <property type="match status" value="1"/>
</dbReference>
<accession>A0A3N7JNS8</accession>
<dbReference type="Gene3D" id="3.40.190.290">
    <property type="match status" value="1"/>
</dbReference>
<dbReference type="FunFam" id="3.40.190.290:FF:000001">
    <property type="entry name" value="Transcriptional regulator, LysR family"/>
    <property type="match status" value="1"/>
</dbReference>
<dbReference type="AlphaFoldDB" id="A0A3N7JNS8"/>
<evidence type="ECO:0000313" key="6">
    <source>
        <dbReference type="EMBL" id="RQP22779.1"/>
    </source>
</evidence>
<dbReference type="Proteomes" id="UP000267464">
    <property type="component" value="Unassembled WGS sequence"/>
</dbReference>
<dbReference type="InterPro" id="IPR058163">
    <property type="entry name" value="LysR-type_TF_proteobact-type"/>
</dbReference>
<dbReference type="SUPFAM" id="SSF53850">
    <property type="entry name" value="Periplasmic binding protein-like II"/>
    <property type="match status" value="1"/>
</dbReference>
<keyword evidence="2" id="KW-0805">Transcription regulation</keyword>
<sequence length="301" mass="33090">MDRLTATQVFVAVVEHGSLTQAADHLEMSTAMVSRYLAAMENWLGSRLLHRTTRRISLTEAGQTALAACRQLLELAQDVQQQAGTASRVPSGRLRIACSPSFAEAQLAGALVEFQRQHPKVDFTLMAADRSVDLTAERIDLAVRISNTLEPGFIARKLADCRSVLCASPEYVKKRGQPRVPADLSSHLCLTHAFVSAGQYRFRHAGKVVEVPVAEHFSTNEAAVLRRAVLAGGGMAILPTYFVGEDLRQGRLVRVLPGYEPDTMGVHAIYLSRQHQPLALRLLVDFLADRFGGVLPPWDRE</sequence>
<name>A0A3N7JNS8_9BURK</name>
<dbReference type="Gene3D" id="1.10.10.10">
    <property type="entry name" value="Winged helix-like DNA-binding domain superfamily/Winged helix DNA-binding domain"/>
    <property type="match status" value="1"/>
</dbReference>
<dbReference type="SUPFAM" id="SSF46785">
    <property type="entry name" value="Winged helix' DNA-binding domain"/>
    <property type="match status" value="1"/>
</dbReference>
<evidence type="ECO:0000259" key="5">
    <source>
        <dbReference type="PROSITE" id="PS50931"/>
    </source>
</evidence>
<dbReference type="PANTHER" id="PTHR30537:SF35">
    <property type="entry name" value="TRANSCRIPTIONAL REGULATORY PROTEIN"/>
    <property type="match status" value="1"/>
</dbReference>
<reference evidence="6 7" key="2">
    <citation type="submission" date="2018-12" db="EMBL/GenBank/DDBJ databases">
        <title>Rhizobacter gummiphilus sp. nov., a rubber-degrading bacterium isolated from the soil of a botanical garden in Japan.</title>
        <authorList>
            <person name="Shunsuke S.S."/>
        </authorList>
    </citation>
    <scope>NUCLEOTIDE SEQUENCE [LARGE SCALE GENOMIC DNA]</scope>
    <source>
        <strain evidence="6 7">S-16</strain>
    </source>
</reference>
<proteinExistence type="inferred from homology"/>
<dbReference type="Pfam" id="PF00126">
    <property type="entry name" value="HTH_1"/>
    <property type="match status" value="1"/>
</dbReference>
<feature type="domain" description="HTH lysR-type" evidence="5">
    <location>
        <begin position="1"/>
        <end position="59"/>
    </location>
</feature>
<evidence type="ECO:0000313" key="7">
    <source>
        <dbReference type="Proteomes" id="UP000267464"/>
    </source>
</evidence>
<evidence type="ECO:0000256" key="2">
    <source>
        <dbReference type="ARBA" id="ARBA00023015"/>
    </source>
</evidence>
<evidence type="ECO:0000256" key="1">
    <source>
        <dbReference type="ARBA" id="ARBA00009437"/>
    </source>
</evidence>
<dbReference type="GO" id="GO:0003700">
    <property type="term" value="F:DNA-binding transcription factor activity"/>
    <property type="evidence" value="ECO:0007669"/>
    <property type="project" value="InterPro"/>
</dbReference>
<dbReference type="InterPro" id="IPR005119">
    <property type="entry name" value="LysR_subst-bd"/>
</dbReference>
<protein>
    <submittedName>
        <fullName evidence="6">LysR family transcriptional regulator</fullName>
    </submittedName>
</protein>
<comment type="caution">
    <text evidence="6">The sequence shown here is derived from an EMBL/GenBank/DDBJ whole genome shotgun (WGS) entry which is preliminary data.</text>
</comment>
<dbReference type="OrthoDB" id="9786526at2"/>
<evidence type="ECO:0000256" key="3">
    <source>
        <dbReference type="ARBA" id="ARBA00023125"/>
    </source>
</evidence>
<dbReference type="InterPro" id="IPR036390">
    <property type="entry name" value="WH_DNA-bd_sf"/>
</dbReference>
<dbReference type="GO" id="GO:0043565">
    <property type="term" value="F:sequence-specific DNA binding"/>
    <property type="evidence" value="ECO:0007669"/>
    <property type="project" value="TreeGrafter"/>
</dbReference>
<dbReference type="PROSITE" id="PS50931">
    <property type="entry name" value="HTH_LYSR"/>
    <property type="match status" value="1"/>
</dbReference>
<gene>
    <name evidence="6" type="ORF">DZC73_21020</name>
</gene>
<dbReference type="InterPro" id="IPR000847">
    <property type="entry name" value="LysR_HTH_N"/>
</dbReference>